<sequence>MWMEELPNGKYKFFERYKDPYTEKWKRVSVTLDSGSSRAKKEAQKLLDERLEETLKKIQTTDIVYEHILDEWWTFYQKEIKGSSISSLTSSVNDFKKDFDLSVKVSNIDTKYIQRFLNDLDLSRSKLERYKLILNLSLDYAVNLEYIEDNPARRAKLPKLVKTIEDLEKTEKKFLEEDELERLLSELYRTDKTYRLGLLAEFMAYNGCRIGEAIALRKENIDFESKTVKINGTLDKTVGYSKGLKTTTKTAASFRTVSLSKRELEILKEFISINELSKNTRETFKDLGFIFVTKNGIPIQNNSFNLAIQKVNNRLKNPINKHLTSHIFRHTLVSRLSENNVPLKAIMARVGHSDSRTTNKIYTHVTKKMDDNILNLLDNL</sequence>
<name>A0A6G2D5C1_STREE</name>
<dbReference type="PANTHER" id="PTHR30349:SF64">
    <property type="entry name" value="PROPHAGE INTEGRASE INTD-RELATED"/>
    <property type="match status" value="1"/>
</dbReference>
<dbReference type="RefSeq" id="WP_000266851.1">
    <property type="nucleotide sequence ID" value="NZ_AP026917.1"/>
</dbReference>
<dbReference type="InterPro" id="IPR002104">
    <property type="entry name" value="Integrase_catalytic"/>
</dbReference>
<dbReference type="PROSITE" id="PS51900">
    <property type="entry name" value="CB"/>
    <property type="match status" value="1"/>
</dbReference>
<evidence type="ECO:0000259" key="5">
    <source>
        <dbReference type="PROSITE" id="PS51898"/>
    </source>
</evidence>
<dbReference type="GO" id="GO:0006310">
    <property type="term" value="P:DNA recombination"/>
    <property type="evidence" value="ECO:0007669"/>
    <property type="project" value="UniProtKB-KW"/>
</dbReference>
<dbReference type="PROSITE" id="PS51898">
    <property type="entry name" value="TYR_RECOMBINASE"/>
    <property type="match status" value="1"/>
</dbReference>
<accession>A0A6G2D5C1</accession>
<comment type="caution">
    <text evidence="7">The sequence shown here is derived from an EMBL/GenBank/DDBJ whole genome shotgun (WGS) entry which is preliminary data.</text>
</comment>
<evidence type="ECO:0000256" key="4">
    <source>
        <dbReference type="PROSITE-ProRule" id="PRU01248"/>
    </source>
</evidence>
<dbReference type="EMBL" id="WNHJ01000061">
    <property type="protein sequence ID" value="MTV63799.1"/>
    <property type="molecule type" value="Genomic_DNA"/>
</dbReference>
<dbReference type="PANTHER" id="PTHR30349">
    <property type="entry name" value="PHAGE INTEGRASE-RELATED"/>
    <property type="match status" value="1"/>
</dbReference>
<dbReference type="GO" id="GO:0015074">
    <property type="term" value="P:DNA integration"/>
    <property type="evidence" value="ECO:0007669"/>
    <property type="project" value="InterPro"/>
</dbReference>
<dbReference type="Gene3D" id="1.10.443.10">
    <property type="entry name" value="Intergrase catalytic core"/>
    <property type="match status" value="1"/>
</dbReference>
<evidence type="ECO:0000259" key="6">
    <source>
        <dbReference type="PROSITE" id="PS51900"/>
    </source>
</evidence>
<evidence type="ECO:0000256" key="2">
    <source>
        <dbReference type="ARBA" id="ARBA00023125"/>
    </source>
</evidence>
<dbReference type="InterPro" id="IPR010998">
    <property type="entry name" value="Integrase_recombinase_N"/>
</dbReference>
<proteinExistence type="inferred from homology"/>
<dbReference type="Proteomes" id="UP000474228">
    <property type="component" value="Unassembled WGS sequence"/>
</dbReference>
<keyword evidence="3" id="KW-0233">DNA recombination</keyword>
<feature type="domain" description="Tyr recombinase" evidence="5">
    <location>
        <begin position="170"/>
        <end position="375"/>
    </location>
</feature>
<protein>
    <submittedName>
        <fullName evidence="7">Tyrosine-type recombinase/integrase</fullName>
    </submittedName>
</protein>
<reference evidence="7 8" key="1">
    <citation type="submission" date="2019-11" db="EMBL/GenBank/DDBJ databases">
        <title>Growth characteristics of pneumococcus vary with the chemical composition of the capsule and with environmental conditions.</title>
        <authorList>
            <person name="Tothpal A."/>
            <person name="Desobry K."/>
            <person name="Joshi S."/>
            <person name="Wyllie A.L."/>
            <person name="Weinberger D.M."/>
        </authorList>
    </citation>
    <scope>NUCLEOTIDE SEQUENCE [LARGE SCALE GENOMIC DNA]</scope>
    <source>
        <strain evidence="8">pnumococcus22F</strain>
    </source>
</reference>
<dbReference type="Gene3D" id="1.10.150.130">
    <property type="match status" value="1"/>
</dbReference>
<dbReference type="InterPro" id="IPR013762">
    <property type="entry name" value="Integrase-like_cat_sf"/>
</dbReference>
<dbReference type="GO" id="GO:0003677">
    <property type="term" value="F:DNA binding"/>
    <property type="evidence" value="ECO:0007669"/>
    <property type="project" value="UniProtKB-UniRule"/>
</dbReference>
<evidence type="ECO:0000313" key="8">
    <source>
        <dbReference type="Proteomes" id="UP000474228"/>
    </source>
</evidence>
<dbReference type="SUPFAM" id="SSF56349">
    <property type="entry name" value="DNA breaking-rejoining enzymes"/>
    <property type="match status" value="1"/>
</dbReference>
<dbReference type="InterPro" id="IPR044068">
    <property type="entry name" value="CB"/>
</dbReference>
<feature type="domain" description="Core-binding (CB)" evidence="6">
    <location>
        <begin position="59"/>
        <end position="142"/>
    </location>
</feature>
<evidence type="ECO:0000313" key="7">
    <source>
        <dbReference type="EMBL" id="MTV63799.1"/>
    </source>
</evidence>
<organism evidence="7 8">
    <name type="scientific">Streptococcus pneumoniae</name>
    <dbReference type="NCBI Taxonomy" id="1313"/>
    <lineage>
        <taxon>Bacteria</taxon>
        <taxon>Bacillati</taxon>
        <taxon>Bacillota</taxon>
        <taxon>Bacilli</taxon>
        <taxon>Lactobacillales</taxon>
        <taxon>Streptococcaceae</taxon>
        <taxon>Streptococcus</taxon>
    </lineage>
</organism>
<keyword evidence="2 4" id="KW-0238">DNA-binding</keyword>
<dbReference type="AlphaFoldDB" id="A0A6G2D5C1"/>
<dbReference type="InterPro" id="IPR050090">
    <property type="entry name" value="Tyrosine_recombinase_XerCD"/>
</dbReference>
<comment type="similarity">
    <text evidence="1">Belongs to the 'phage' integrase family.</text>
</comment>
<gene>
    <name evidence="7" type="ORF">GM539_10510</name>
</gene>
<dbReference type="CDD" id="cd01189">
    <property type="entry name" value="INT_ICEBs1_C_like"/>
    <property type="match status" value="1"/>
</dbReference>
<evidence type="ECO:0000256" key="3">
    <source>
        <dbReference type="ARBA" id="ARBA00023172"/>
    </source>
</evidence>
<evidence type="ECO:0000256" key="1">
    <source>
        <dbReference type="ARBA" id="ARBA00008857"/>
    </source>
</evidence>
<dbReference type="InterPro" id="IPR011010">
    <property type="entry name" value="DNA_brk_join_enz"/>
</dbReference>
<dbReference type="Pfam" id="PF00589">
    <property type="entry name" value="Phage_integrase"/>
    <property type="match status" value="1"/>
</dbReference>